<protein>
    <submittedName>
        <fullName evidence="3">Uncharacterized protein</fullName>
    </submittedName>
</protein>
<name>A0A915IH14_ROMCU</name>
<evidence type="ECO:0000313" key="3">
    <source>
        <dbReference type="WBParaSite" id="nRc.2.0.1.t12636-RA"/>
    </source>
</evidence>
<accession>A0A915IH14</accession>
<proteinExistence type="predicted"/>
<keyword evidence="2" id="KW-1185">Reference proteome</keyword>
<reference evidence="3" key="1">
    <citation type="submission" date="2022-11" db="UniProtKB">
        <authorList>
            <consortium name="WormBaseParasite"/>
        </authorList>
    </citation>
    <scope>IDENTIFICATION</scope>
</reference>
<organism evidence="2 3">
    <name type="scientific">Romanomermis culicivorax</name>
    <name type="common">Nematode worm</name>
    <dbReference type="NCBI Taxonomy" id="13658"/>
    <lineage>
        <taxon>Eukaryota</taxon>
        <taxon>Metazoa</taxon>
        <taxon>Ecdysozoa</taxon>
        <taxon>Nematoda</taxon>
        <taxon>Enoplea</taxon>
        <taxon>Dorylaimia</taxon>
        <taxon>Mermithida</taxon>
        <taxon>Mermithoidea</taxon>
        <taxon>Mermithidae</taxon>
        <taxon>Romanomermis</taxon>
    </lineage>
</organism>
<evidence type="ECO:0000313" key="2">
    <source>
        <dbReference type="Proteomes" id="UP000887565"/>
    </source>
</evidence>
<dbReference type="Proteomes" id="UP000887565">
    <property type="component" value="Unplaced"/>
</dbReference>
<feature type="compositionally biased region" description="Polar residues" evidence="1">
    <location>
        <begin position="47"/>
        <end position="60"/>
    </location>
</feature>
<feature type="region of interest" description="Disordered" evidence="1">
    <location>
        <begin position="33"/>
        <end position="60"/>
    </location>
</feature>
<evidence type="ECO:0000256" key="1">
    <source>
        <dbReference type="SAM" id="MobiDB-lite"/>
    </source>
</evidence>
<dbReference type="AlphaFoldDB" id="A0A915IH14"/>
<feature type="compositionally biased region" description="Low complexity" evidence="1">
    <location>
        <begin position="33"/>
        <end position="46"/>
    </location>
</feature>
<sequence length="90" mass="10000">MPVCTTNNDDLVSKSCINEHDVINNIDYSIISTNDDANNTTNNNGDEAQSNNIRKAPATPSSCPVTCSIEKRAYHKELQRWSKNMLLMIG</sequence>
<dbReference type="WBParaSite" id="nRc.2.0.1.t12636-RA">
    <property type="protein sequence ID" value="nRc.2.0.1.t12636-RA"/>
    <property type="gene ID" value="nRc.2.0.1.g12636"/>
</dbReference>